<feature type="domain" description="SLH" evidence="3">
    <location>
        <begin position="201"/>
        <end position="256"/>
    </location>
</feature>
<feature type="domain" description="SLH" evidence="3">
    <location>
        <begin position="137"/>
        <end position="200"/>
    </location>
</feature>
<evidence type="ECO:0000259" key="3">
    <source>
        <dbReference type="PROSITE" id="PS51272"/>
    </source>
</evidence>
<dbReference type="InterPro" id="IPR051465">
    <property type="entry name" value="Cell_Envelope_Struct_Comp"/>
</dbReference>
<gene>
    <name evidence="4" type="ORF">CBM15_02700</name>
</gene>
<evidence type="ECO:0000256" key="1">
    <source>
        <dbReference type="SAM" id="MobiDB-lite"/>
    </source>
</evidence>
<feature type="compositionally biased region" description="Low complexity" evidence="1">
    <location>
        <begin position="34"/>
        <end position="55"/>
    </location>
</feature>
<dbReference type="EMBL" id="NHNT01000001">
    <property type="protein sequence ID" value="OUZ40800.1"/>
    <property type="molecule type" value="Genomic_DNA"/>
</dbReference>
<dbReference type="PROSITE" id="PS51272">
    <property type="entry name" value="SLH"/>
    <property type="match status" value="3"/>
</dbReference>
<evidence type="ECO:0000313" key="4">
    <source>
        <dbReference type="EMBL" id="OUZ40800.1"/>
    </source>
</evidence>
<feature type="compositionally biased region" description="Low complexity" evidence="1">
    <location>
        <begin position="79"/>
        <end position="88"/>
    </location>
</feature>
<dbReference type="InterPro" id="IPR001119">
    <property type="entry name" value="SLH_dom"/>
</dbReference>
<evidence type="ECO:0000256" key="2">
    <source>
        <dbReference type="SAM" id="SignalP"/>
    </source>
</evidence>
<reference evidence="4 5" key="1">
    <citation type="journal article" date="2017" name="Int. J. Syst. Evol. Microbiol.">
        <title>Solibacillus kalamii sp. nov., isolated from a high-efficiency particulate arrestance filter system used in the International Space Station.</title>
        <authorList>
            <person name="Checinska Sielaff A."/>
            <person name="Kumar R.M."/>
            <person name="Pal D."/>
            <person name="Mayilraj S."/>
            <person name="Venkateswaran K."/>
        </authorList>
    </citation>
    <scope>NUCLEOTIDE SEQUENCE [LARGE SCALE GENOMIC DNA]</scope>
    <source>
        <strain evidence="4 5">ISSFR-015</strain>
    </source>
</reference>
<dbReference type="PANTHER" id="PTHR43308">
    <property type="entry name" value="OUTER MEMBRANE PROTEIN ALPHA-RELATED"/>
    <property type="match status" value="1"/>
</dbReference>
<feature type="compositionally biased region" description="Basic and acidic residues" evidence="1">
    <location>
        <begin position="89"/>
        <end position="100"/>
    </location>
</feature>
<organism evidence="4 5">
    <name type="scientific">Solibacillus kalamii</name>
    <dbReference type="NCBI Taxonomy" id="1748298"/>
    <lineage>
        <taxon>Bacteria</taxon>
        <taxon>Bacillati</taxon>
        <taxon>Bacillota</taxon>
        <taxon>Bacilli</taxon>
        <taxon>Bacillales</taxon>
        <taxon>Caryophanaceae</taxon>
        <taxon>Solibacillus</taxon>
    </lineage>
</organism>
<dbReference type="Proteomes" id="UP000196594">
    <property type="component" value="Unassembled WGS sequence"/>
</dbReference>
<feature type="signal peptide" evidence="2">
    <location>
        <begin position="1"/>
        <end position="25"/>
    </location>
</feature>
<feature type="compositionally biased region" description="Basic and acidic residues" evidence="1">
    <location>
        <begin position="63"/>
        <end position="78"/>
    </location>
</feature>
<keyword evidence="5" id="KW-1185">Reference proteome</keyword>
<comment type="caution">
    <text evidence="4">The sequence shown here is derived from an EMBL/GenBank/DDBJ whole genome shotgun (WGS) entry which is preliminary data.</text>
</comment>
<feature type="domain" description="SLH" evidence="3">
    <location>
        <begin position="258"/>
        <end position="321"/>
    </location>
</feature>
<accession>A0ABX3ZMB1</accession>
<proteinExistence type="predicted"/>
<dbReference type="Pfam" id="PF00395">
    <property type="entry name" value="SLH"/>
    <property type="match status" value="3"/>
</dbReference>
<feature type="region of interest" description="Disordered" evidence="1">
    <location>
        <begin position="30"/>
        <end position="134"/>
    </location>
</feature>
<evidence type="ECO:0000313" key="5">
    <source>
        <dbReference type="Proteomes" id="UP000196594"/>
    </source>
</evidence>
<sequence>MLKIKSALLASLLFLSTALPTATYANVQGTVEAENPTEQNSTTTTTQTTDSDNNPVVQEETVTNEKEADSTSADEKAEQTTTTPAQQEPKTETSPEKEETVEQESPENTEQPATDAEQNEPSEEPANQPQTGEKLTVKQKLADVPDNFWAKNEVMQLVEMGVIGGYPDAQFRPNLNINRGQAANLFKGALKLPDGKYQNKFSDVSTKSSFLQGVFSTYEAGIFGGKPDGRFGVADALTREQMATTLVRAFDLKDTGKELTFKDWNKISESHRENVKILAQHGITTGREDGTYDPKATVNRVTFSVMLHRALVATNQIAKNEYKVQAAEVSSNFKNNREEMNFAQVTSDANPLYLRSTATIVFKGTTNETYGVAKDTVYNYAVGNQGATVKITVRALENGDDFVFTTLTNKGKSKLTVDLFQKATNVTNYRLYRYDRFPIEKNSADVFGFDSSSYPTGLLRIMENEKLATDRMVGKAYRSKQLTQSYKDTGGTSYMRDLESEYEAYSQAWLGEDLFSYYTLVSNGNDIVDTWYMNSNERLFKTDENMNGWMLETALNYKKRNNWYTAEGPYNKMATTTEPMPKSYQGFGRNLLLVKEDRALVLLKEQGDRYFANLVKNSFINLNKFKGDATYWKTEVTSTYLKNLFGITAPFIDTRFNEQIALFYYNSGAEFNMPNYKEPLRNYADLLASRKQAGHVITVAKDAYYISDYFPVNQQVTTHASMNHVLGGMNVLLLAYKEFQDPKYLDAAKSISRALQIEKNKWIRSNGDIWYRVNPKGEFAGDDYQHLTLEDLINSYKNWKDVDPSQLPVFEEMLISKANYLSKNRLGHTYKIKNGLEEIGMSEYLPEGKLYTDAL</sequence>
<dbReference type="RefSeq" id="WP_087615636.1">
    <property type="nucleotide sequence ID" value="NZ_JAFBEY010000002.1"/>
</dbReference>
<name>A0ABX3ZMB1_9BACL</name>
<keyword evidence="2" id="KW-0732">Signal</keyword>
<dbReference type="PANTHER" id="PTHR43308:SF5">
    <property type="entry name" value="S-LAYER PROTEIN _ PEPTIDOGLYCAN ENDO-BETA-N-ACETYLGLUCOSAMINIDASE"/>
    <property type="match status" value="1"/>
</dbReference>
<protein>
    <submittedName>
        <fullName evidence="4">S-layer protein</fullName>
    </submittedName>
</protein>
<feature type="chain" id="PRO_5045343368" evidence="2">
    <location>
        <begin position="26"/>
        <end position="855"/>
    </location>
</feature>